<evidence type="ECO:0000256" key="17">
    <source>
        <dbReference type="RuleBase" id="RU003779"/>
    </source>
</evidence>
<dbReference type="InterPro" id="IPR002680">
    <property type="entry name" value="AOX"/>
</dbReference>
<evidence type="ECO:0000256" key="3">
    <source>
        <dbReference type="ARBA" id="ARBA00008388"/>
    </source>
</evidence>
<dbReference type="GO" id="GO:0005743">
    <property type="term" value="C:mitochondrial inner membrane"/>
    <property type="evidence" value="ECO:0007669"/>
    <property type="project" value="UniProtKB-SubCell"/>
</dbReference>
<evidence type="ECO:0000256" key="10">
    <source>
        <dbReference type="ARBA" id="ARBA00022946"/>
    </source>
</evidence>
<keyword evidence="15" id="KW-0496">Mitochondrion</keyword>
<dbReference type="Proteomes" id="UP000004994">
    <property type="component" value="Chromosome 8"/>
</dbReference>
<evidence type="ECO:0000256" key="7">
    <source>
        <dbReference type="ARBA" id="ARBA00022692"/>
    </source>
</evidence>
<keyword evidence="14 17" id="KW-0408">Iron</keyword>
<dbReference type="Gene3D" id="1.20.1260.140">
    <property type="entry name" value="Alternative oxidase"/>
    <property type="match status" value="1"/>
</dbReference>
<reference evidence="19" key="2">
    <citation type="submission" date="2019-01" db="UniProtKB">
        <authorList>
            <consortium name="EnsemblPlants"/>
        </authorList>
    </citation>
    <scope>IDENTIFICATION</scope>
    <source>
        <strain evidence="19">cv. Heinz 1706</strain>
    </source>
</reference>
<keyword evidence="8 17" id="KW-0479">Metal-binding</keyword>
<evidence type="ECO:0000256" key="16">
    <source>
        <dbReference type="ARBA" id="ARBA00023136"/>
    </source>
</evidence>
<dbReference type="Gramene" id="Solyc08g005560.3.1">
    <property type="protein sequence ID" value="Solyc08g005560.3.1"/>
    <property type="gene ID" value="Solyc08g005560.3"/>
</dbReference>
<dbReference type="EnsemblPlants" id="Solyc08g005560.3.1">
    <property type="protein sequence ID" value="Solyc08g005560.3.1"/>
    <property type="gene ID" value="Solyc08g005560.3"/>
</dbReference>
<proteinExistence type="inferred from homology"/>
<evidence type="ECO:0000256" key="4">
    <source>
        <dbReference type="ARBA" id="ARBA00011748"/>
    </source>
</evidence>
<evidence type="ECO:0000256" key="5">
    <source>
        <dbReference type="ARBA" id="ARBA00022448"/>
    </source>
</evidence>
<dbReference type="Pfam" id="PF13369">
    <property type="entry name" value="Transglut_core2"/>
    <property type="match status" value="1"/>
</dbReference>
<keyword evidence="13 17" id="KW-0560">Oxidoreductase</keyword>
<dbReference type="PANTHER" id="PTHR31803">
    <property type="entry name" value="ALTERNATIVE OXIDASE"/>
    <property type="match status" value="1"/>
</dbReference>
<evidence type="ECO:0000313" key="20">
    <source>
        <dbReference type="Proteomes" id="UP000004994"/>
    </source>
</evidence>
<name>A0A3Q7HJA8_SOLLC</name>
<dbReference type="GO" id="GO:0046872">
    <property type="term" value="F:metal ion binding"/>
    <property type="evidence" value="ECO:0007669"/>
    <property type="project" value="UniProtKB-UniRule"/>
</dbReference>
<dbReference type="InterPro" id="IPR032698">
    <property type="entry name" value="SirB1_N"/>
</dbReference>
<dbReference type="CDD" id="cd01053">
    <property type="entry name" value="AOX"/>
    <property type="match status" value="1"/>
</dbReference>
<keyword evidence="7 17" id="KW-0812">Transmembrane</keyword>
<evidence type="ECO:0000256" key="11">
    <source>
        <dbReference type="ARBA" id="ARBA00022982"/>
    </source>
</evidence>
<keyword evidence="9" id="KW-0999">Mitochondrion inner membrane</keyword>
<keyword evidence="5" id="KW-0813">Transport</keyword>
<dbReference type="InterPro" id="IPR038659">
    <property type="entry name" value="AOX_sf"/>
</dbReference>
<keyword evidence="20" id="KW-1185">Reference proteome</keyword>
<evidence type="ECO:0000256" key="9">
    <source>
        <dbReference type="ARBA" id="ARBA00022792"/>
    </source>
</evidence>
<comment type="cofactor">
    <cofactor evidence="17">
        <name>Fe cation</name>
        <dbReference type="ChEBI" id="CHEBI:24875"/>
    </cofactor>
    <text evidence="17">Binds 2 iron ions per subunit.</text>
</comment>
<comment type="similarity">
    <text evidence="3 17">Belongs to the alternative oxidase family.</text>
</comment>
<evidence type="ECO:0000256" key="14">
    <source>
        <dbReference type="ARBA" id="ARBA00023004"/>
    </source>
</evidence>
<evidence type="ECO:0000256" key="13">
    <source>
        <dbReference type="ARBA" id="ARBA00023002"/>
    </source>
</evidence>
<evidence type="ECO:0000256" key="8">
    <source>
        <dbReference type="ARBA" id="ARBA00022723"/>
    </source>
</evidence>
<protein>
    <recommendedName>
        <fullName evidence="17">Ubiquinol oxidase</fullName>
        <ecNumber evidence="17">1.10.3.11</ecNumber>
    </recommendedName>
</protein>
<keyword evidence="6 17" id="KW-0679">Respiratory chain</keyword>
<dbReference type="AlphaFoldDB" id="A0A3Q7HJA8"/>
<keyword evidence="12" id="KW-1133">Transmembrane helix</keyword>
<dbReference type="Pfam" id="PF01786">
    <property type="entry name" value="AOX"/>
    <property type="match status" value="1"/>
</dbReference>
<dbReference type="GO" id="GO:0098803">
    <property type="term" value="C:respiratory chain complex"/>
    <property type="evidence" value="ECO:0007669"/>
    <property type="project" value="UniProtKB-UniRule"/>
</dbReference>
<evidence type="ECO:0000256" key="15">
    <source>
        <dbReference type="ARBA" id="ARBA00023128"/>
    </source>
</evidence>
<keyword evidence="10" id="KW-0809">Transit peptide</keyword>
<sequence>MIIRGALRLARSMMSHIGPRYYSTIRPVAGNEAKNGVITRASFNFLHENSIKGFEKIMMTRVSYWGIQPPKVTKEDGTPWKWNCFMPWETYKADLSIDMKKHHEPITLLDKLAYWTVKALRVPTDLFFQKRYGCRAMMLETVAAVPGMVGGMLLHCKSLRRFEHSGGWIKALLEEAENERMHLMTFMEVSKPKWYERGLVLMVQGIFFNVYFMTYILSPKLAHRIVGYLEEEAIHSYTQFLKELDEGNIENVAAPAIAIDYWRLTQDATLKDVVMVVRADEAHHRDVNHFASFSWTRGMVISGVKASSVAMVSLDICSRCNFDGRVGCWIGNEKGKWNKLAAASASTKAPKLGMCISPLASSAALAETRWSSQAKFYKEVLKDAREKFTQEISFQSKDKDISLAKALLYVASEDEAFMDFNRELDFYSLQNERTSTSLPSDTLDWKCVDAMPLAGKNMSEWMAELDSIAREVEAELVPRDIGCHLVEVLDAVNVVLFKSRGFKRSSVTVDSKCSYLHSVLSSGHCSAILLSVIYIEVCRRLNLTIVGSRIGEEFLIWPQTGNPEELFKVTSGHSLFGIVNGKCVDDPRSMASDINSNSLSELEIATNRDIIGIALANLMVPTQRIHWKRASRAIHGLMLASPLRSVDKSDEKFKKTDASTVPLLRPQDLRLAIMASQRLLILQPHNWVLRRDHGMMLYYSREYEEAVQELSICMVFAPEEEAQVLEAFVEKLHLLQLESSWKNLERKGPLRVT</sequence>
<evidence type="ECO:0000256" key="12">
    <source>
        <dbReference type="ARBA" id="ARBA00022989"/>
    </source>
</evidence>
<accession>A0A3Q7HJA8</accession>
<keyword evidence="11 17" id="KW-0249">Electron transport</keyword>
<evidence type="ECO:0000256" key="1">
    <source>
        <dbReference type="ARBA" id="ARBA00001192"/>
    </source>
</evidence>
<dbReference type="PaxDb" id="4081-Solyc08g005560.2.1"/>
<dbReference type="InParanoid" id="A0A3Q7HJA8"/>
<reference evidence="19" key="1">
    <citation type="journal article" date="2012" name="Nature">
        <title>The tomato genome sequence provides insights into fleshy fruit evolution.</title>
        <authorList>
            <consortium name="Tomato Genome Consortium"/>
        </authorList>
    </citation>
    <scope>NUCLEOTIDE SEQUENCE [LARGE SCALE GENOMIC DNA]</scope>
    <source>
        <strain evidence="19">cv. Heinz 1706</strain>
    </source>
</reference>
<evidence type="ECO:0000256" key="2">
    <source>
        <dbReference type="ARBA" id="ARBA00004448"/>
    </source>
</evidence>
<dbReference type="STRING" id="4081.A0A3Q7HJA8"/>
<dbReference type="EC" id="1.10.3.11" evidence="17"/>
<dbReference type="GO" id="GO:0009916">
    <property type="term" value="F:alternative oxidase activity"/>
    <property type="evidence" value="ECO:0007669"/>
    <property type="project" value="UniProtKB-UniRule"/>
</dbReference>
<dbReference type="FunCoup" id="A0A3Q7HJA8">
    <property type="interactions" value="19"/>
</dbReference>
<evidence type="ECO:0000313" key="19">
    <source>
        <dbReference type="EnsemblPlants" id="Solyc08g005560.3.1"/>
    </source>
</evidence>
<dbReference type="GO" id="GO:0106292">
    <property type="term" value="F:superoxide-generating NADPH oxidase activity"/>
    <property type="evidence" value="ECO:0007669"/>
    <property type="project" value="UniProtKB-ARBA"/>
</dbReference>
<comment type="subunit">
    <text evidence="4">Homodimer; disulfide-linked.</text>
</comment>
<dbReference type="GO" id="GO:0102721">
    <property type="term" value="F:ubiquinol:oxygen oxidoreductase activity"/>
    <property type="evidence" value="ECO:0007669"/>
    <property type="project" value="UniProtKB-EC"/>
</dbReference>
<dbReference type="PANTHER" id="PTHR31803:SF3">
    <property type="entry name" value="ALTERNATIVE OXIDASE"/>
    <property type="match status" value="1"/>
</dbReference>
<dbReference type="FunFam" id="1.20.1260.140:FF:000001">
    <property type="entry name" value="Ubiquinol oxidase"/>
    <property type="match status" value="1"/>
</dbReference>
<keyword evidence="16 17" id="KW-0472">Membrane</keyword>
<evidence type="ECO:0000256" key="6">
    <source>
        <dbReference type="ARBA" id="ARBA00022660"/>
    </source>
</evidence>
<evidence type="ECO:0000259" key="18">
    <source>
        <dbReference type="Pfam" id="PF13369"/>
    </source>
</evidence>
<comment type="subcellular location">
    <subcellularLocation>
        <location evidence="2">Mitochondrion inner membrane</location>
        <topology evidence="2">Multi-pass membrane protein</topology>
    </subcellularLocation>
</comment>
<comment type="catalytic activity">
    <reaction evidence="1 17">
        <text>2 a ubiquinol + O2 = 2 a ubiquinone + 2 H2O</text>
        <dbReference type="Rhea" id="RHEA:30255"/>
        <dbReference type="Rhea" id="RHEA-COMP:9565"/>
        <dbReference type="Rhea" id="RHEA-COMP:9566"/>
        <dbReference type="ChEBI" id="CHEBI:15377"/>
        <dbReference type="ChEBI" id="CHEBI:15379"/>
        <dbReference type="ChEBI" id="CHEBI:16389"/>
        <dbReference type="ChEBI" id="CHEBI:17976"/>
        <dbReference type="EC" id="1.10.3.11"/>
    </reaction>
</comment>
<organism evidence="19">
    <name type="scientific">Solanum lycopersicum</name>
    <name type="common">Tomato</name>
    <name type="synonym">Lycopersicon esculentum</name>
    <dbReference type="NCBI Taxonomy" id="4081"/>
    <lineage>
        <taxon>Eukaryota</taxon>
        <taxon>Viridiplantae</taxon>
        <taxon>Streptophyta</taxon>
        <taxon>Embryophyta</taxon>
        <taxon>Tracheophyta</taxon>
        <taxon>Spermatophyta</taxon>
        <taxon>Magnoliopsida</taxon>
        <taxon>eudicotyledons</taxon>
        <taxon>Gunneridae</taxon>
        <taxon>Pentapetalae</taxon>
        <taxon>asterids</taxon>
        <taxon>lamiids</taxon>
        <taxon>Solanales</taxon>
        <taxon>Solanaceae</taxon>
        <taxon>Solanoideae</taxon>
        <taxon>Solaneae</taxon>
        <taxon>Solanum</taxon>
        <taxon>Solanum subgen. Lycopersicon</taxon>
    </lineage>
</organism>
<feature type="domain" description="Protein SirB1 N-terminal" evidence="18">
    <location>
        <begin position="461"/>
        <end position="612"/>
    </location>
</feature>